<keyword evidence="1" id="KW-0812">Transmembrane</keyword>
<evidence type="ECO:0000256" key="1">
    <source>
        <dbReference type="SAM" id="Phobius"/>
    </source>
</evidence>
<proteinExistence type="predicted"/>
<dbReference type="GO" id="GO:0005886">
    <property type="term" value="C:plasma membrane"/>
    <property type="evidence" value="ECO:0007669"/>
    <property type="project" value="InterPro"/>
</dbReference>
<dbReference type="EMBL" id="WMIB01000006">
    <property type="protein sequence ID" value="MTH53437.1"/>
    <property type="molecule type" value="Genomic_DNA"/>
</dbReference>
<evidence type="ECO:0000313" key="2">
    <source>
        <dbReference type="EMBL" id="MTH53437.1"/>
    </source>
</evidence>
<dbReference type="Pfam" id="PF09604">
    <property type="entry name" value="Potass_KdpF"/>
    <property type="match status" value="1"/>
</dbReference>
<keyword evidence="3" id="KW-1185">Reference proteome</keyword>
<reference evidence="2 3" key="1">
    <citation type="journal article" date="2017" name="Int. J. Syst. Evol. Microbiol.">
        <title>Bacillus mangrovi sp. nov., isolated from a sediment sample from a mangrove forest.</title>
        <authorList>
            <person name="Gupta V."/>
            <person name="Singh P.K."/>
            <person name="Korpole S."/>
            <person name="Tanuku N.R.S."/>
            <person name="Pinnaka A.K."/>
        </authorList>
    </citation>
    <scope>NUCLEOTIDE SEQUENCE [LARGE SCALE GENOMIC DNA]</scope>
    <source>
        <strain evidence="2 3">KCTC 33872</strain>
    </source>
</reference>
<dbReference type="Proteomes" id="UP000434639">
    <property type="component" value="Unassembled WGS sequence"/>
</dbReference>
<gene>
    <name evidence="2" type="ORF">GKZ89_08405</name>
</gene>
<feature type="transmembrane region" description="Helical" evidence="1">
    <location>
        <begin position="6"/>
        <end position="25"/>
    </location>
</feature>
<dbReference type="AlphaFoldDB" id="A0A7X2S4V6"/>
<dbReference type="InterPro" id="IPR011726">
    <property type="entry name" value="KdpF"/>
</dbReference>
<dbReference type="GO" id="GO:0008556">
    <property type="term" value="F:P-type potassium transmembrane transporter activity"/>
    <property type="evidence" value="ECO:0007669"/>
    <property type="project" value="InterPro"/>
</dbReference>
<keyword evidence="1" id="KW-1133">Transmembrane helix</keyword>
<organism evidence="2 3">
    <name type="scientific">Metabacillus mangrovi</name>
    <dbReference type="NCBI Taxonomy" id="1491830"/>
    <lineage>
        <taxon>Bacteria</taxon>
        <taxon>Bacillati</taxon>
        <taxon>Bacillota</taxon>
        <taxon>Bacilli</taxon>
        <taxon>Bacillales</taxon>
        <taxon>Bacillaceae</taxon>
        <taxon>Metabacillus</taxon>
    </lineage>
</organism>
<comment type="caution">
    <text evidence="2">The sequence shown here is derived from an EMBL/GenBank/DDBJ whole genome shotgun (WGS) entry which is preliminary data.</text>
</comment>
<sequence length="30" mass="3211">MGSGVVIVLLIAVLGLSIYLIDALIHPEKY</sequence>
<evidence type="ECO:0000313" key="3">
    <source>
        <dbReference type="Proteomes" id="UP000434639"/>
    </source>
</evidence>
<name>A0A7X2S4V6_9BACI</name>
<accession>A0A7X2S4V6</accession>
<protein>
    <submittedName>
        <fullName evidence="2">Potassium-transporting ATPase subunit F</fullName>
    </submittedName>
</protein>
<keyword evidence="1" id="KW-0472">Membrane</keyword>